<keyword evidence="3" id="KW-0812">Transmembrane</keyword>
<protein>
    <submittedName>
        <fullName evidence="5">Rhodanese-like protein</fullName>
    </submittedName>
</protein>
<keyword evidence="1" id="KW-0808">Transferase</keyword>
<organism evidence="5 6">
    <name type="scientific">Wallemia mellicola</name>
    <dbReference type="NCBI Taxonomy" id="1708541"/>
    <lineage>
        <taxon>Eukaryota</taxon>
        <taxon>Fungi</taxon>
        <taxon>Dikarya</taxon>
        <taxon>Basidiomycota</taxon>
        <taxon>Wallemiomycotina</taxon>
        <taxon>Wallemiomycetes</taxon>
        <taxon>Wallemiales</taxon>
        <taxon>Wallemiaceae</taxon>
        <taxon>Wallemia</taxon>
    </lineage>
</organism>
<dbReference type="GO" id="GO:0004792">
    <property type="term" value="F:thiosulfate-cyanide sulfurtransferase activity"/>
    <property type="evidence" value="ECO:0007669"/>
    <property type="project" value="TreeGrafter"/>
</dbReference>
<evidence type="ECO:0000256" key="1">
    <source>
        <dbReference type="ARBA" id="ARBA00022679"/>
    </source>
</evidence>
<dbReference type="SMART" id="SM00450">
    <property type="entry name" value="RHOD"/>
    <property type="match status" value="2"/>
</dbReference>
<dbReference type="PROSITE" id="PS50206">
    <property type="entry name" value="RHODANESE_3"/>
    <property type="match status" value="2"/>
</dbReference>
<feature type="transmembrane region" description="Helical" evidence="3">
    <location>
        <begin position="235"/>
        <end position="257"/>
    </location>
</feature>
<evidence type="ECO:0000313" key="5">
    <source>
        <dbReference type="EMBL" id="TIC62378.1"/>
    </source>
</evidence>
<dbReference type="InterPro" id="IPR036873">
    <property type="entry name" value="Rhodanese-like_dom_sf"/>
</dbReference>
<dbReference type="PANTHER" id="PTHR11364">
    <property type="entry name" value="THIOSULFATE SULFERTANSFERASE"/>
    <property type="match status" value="1"/>
</dbReference>
<comment type="caution">
    <text evidence="5">The sequence shown here is derived from an EMBL/GenBank/DDBJ whole genome shotgun (WGS) entry which is preliminary data.</text>
</comment>
<keyword evidence="3" id="KW-1133">Transmembrane helix</keyword>
<accession>A0A4T0LUW3</accession>
<sequence length="280" mass="31202">MSTIFIKPQELEHYKSTTILIDVTWHMPNANRDANEEFNQKRIPGARRLDINAISPKTSGAYQGKLPDASTFAKACSELGIKSLEDIIILYDTQGLFSVPRAAFTFLVYGFKNIKILEGGLPRYERVGLELETSTPSAHQPSDFNRVHLDVSQVKKYEDIIGAIKDPSNQVIVDARPSQLFKDGHMPGAKSLPFNQLIESDSESFKDHDQLRKIFEQSLGGPEQFEKVVKGDVRVINSCMAGITASIVWLALFVLGVRSSVYDASWLGYSSHPNADIVKE</sequence>
<name>A0A4T0LUW3_9BASI</name>
<feature type="domain" description="Rhodanese" evidence="4">
    <location>
        <begin position="166"/>
        <end position="278"/>
    </location>
</feature>
<dbReference type="Gene3D" id="3.40.250.10">
    <property type="entry name" value="Rhodanese-like domain"/>
    <property type="match status" value="2"/>
</dbReference>
<dbReference type="AlphaFoldDB" id="A0A4T0LUW3"/>
<dbReference type="InterPro" id="IPR045078">
    <property type="entry name" value="TST/MPST-like"/>
</dbReference>
<dbReference type="CDD" id="cd01448">
    <property type="entry name" value="TST_Repeat_1"/>
    <property type="match status" value="1"/>
</dbReference>
<dbReference type="EMBL" id="SPRX01000071">
    <property type="protein sequence ID" value="TIC62378.1"/>
    <property type="molecule type" value="Genomic_DNA"/>
</dbReference>
<evidence type="ECO:0000256" key="2">
    <source>
        <dbReference type="ARBA" id="ARBA00022737"/>
    </source>
</evidence>
<dbReference type="InterPro" id="IPR001763">
    <property type="entry name" value="Rhodanese-like_dom"/>
</dbReference>
<feature type="domain" description="Rhodanese" evidence="4">
    <location>
        <begin position="14"/>
        <end position="133"/>
    </location>
</feature>
<dbReference type="SUPFAM" id="SSF52821">
    <property type="entry name" value="Rhodanese/Cell cycle control phosphatase"/>
    <property type="match status" value="2"/>
</dbReference>
<dbReference type="GO" id="GO:0005739">
    <property type="term" value="C:mitochondrion"/>
    <property type="evidence" value="ECO:0007669"/>
    <property type="project" value="TreeGrafter"/>
</dbReference>
<dbReference type="Pfam" id="PF00581">
    <property type="entry name" value="Rhodanese"/>
    <property type="match status" value="2"/>
</dbReference>
<dbReference type="Proteomes" id="UP000310708">
    <property type="component" value="Unassembled WGS sequence"/>
</dbReference>
<evidence type="ECO:0000256" key="3">
    <source>
        <dbReference type="SAM" id="Phobius"/>
    </source>
</evidence>
<evidence type="ECO:0000259" key="4">
    <source>
        <dbReference type="PROSITE" id="PS50206"/>
    </source>
</evidence>
<proteinExistence type="predicted"/>
<keyword evidence="3" id="KW-0472">Membrane</keyword>
<evidence type="ECO:0000313" key="6">
    <source>
        <dbReference type="Proteomes" id="UP000310708"/>
    </source>
</evidence>
<dbReference type="PANTHER" id="PTHR11364:SF27">
    <property type="entry name" value="SULFURTRANSFERASE"/>
    <property type="match status" value="1"/>
</dbReference>
<keyword evidence="2" id="KW-0677">Repeat</keyword>
<reference evidence="5 6" key="1">
    <citation type="submission" date="2019-03" db="EMBL/GenBank/DDBJ databases">
        <title>Sequencing 25 genomes of Wallemia mellicola.</title>
        <authorList>
            <person name="Gostincar C."/>
        </authorList>
    </citation>
    <scope>NUCLEOTIDE SEQUENCE [LARGE SCALE GENOMIC DNA]</scope>
    <source>
        <strain evidence="5 6">EXF-757</strain>
    </source>
</reference>
<gene>
    <name evidence="5" type="ORF">E3Q01_03988</name>
</gene>